<gene>
    <name evidence="2" type="ORF">PGTUg99_037266</name>
</gene>
<sequence>MFLPTFNEETHLCAAIKSQIAQVMMSYIAITNDPLSLIPLEPPPIDPINPQKPDIEIFKLMLSSNNSTEGIGEILKDIINQSNLTDDKFFSELRAMEGASHTLWNIGQAIYLKHFGDNKIPDNLGAWKTLHALGLPWEKPVAKNDFTLMLTNIQKIHEVTLIHCLLLVMGIPQTSLPNEKLKLKAKSINHVINLCYDRFFGCAALKRADGLNSPKLFGLITPLRDFATIVEANRSMKQAILGDY</sequence>
<evidence type="ECO:0000313" key="3">
    <source>
        <dbReference type="Proteomes" id="UP000325313"/>
    </source>
</evidence>
<reference evidence="2 3" key="1">
    <citation type="submission" date="2019-05" db="EMBL/GenBank/DDBJ databases">
        <title>Emergence of the Ug99 lineage of the wheat stem rust pathogen through somatic hybridization.</title>
        <authorList>
            <person name="Li F."/>
            <person name="Upadhyaya N.M."/>
            <person name="Sperschneider J."/>
            <person name="Matny O."/>
            <person name="Nguyen-Phuc H."/>
            <person name="Mago R."/>
            <person name="Raley C."/>
            <person name="Miller M.E."/>
            <person name="Silverstein K.A.T."/>
            <person name="Henningsen E."/>
            <person name="Hirsch C.D."/>
            <person name="Visser B."/>
            <person name="Pretorius Z.A."/>
            <person name="Steffenson B.J."/>
            <person name="Schwessinger B."/>
            <person name="Dodds P.N."/>
            <person name="Figueroa M."/>
        </authorList>
    </citation>
    <scope>NUCLEOTIDE SEQUENCE [LARGE SCALE GENOMIC DNA]</scope>
    <source>
        <strain evidence="2 3">Ug99</strain>
    </source>
</reference>
<evidence type="ECO:0000259" key="1">
    <source>
        <dbReference type="Pfam" id="PF20231"/>
    </source>
</evidence>
<proteinExistence type="predicted"/>
<protein>
    <recommendedName>
        <fullName evidence="1">DUF6589 domain-containing protein</fullName>
    </recommendedName>
</protein>
<accession>A0A5B0SFS0</accession>
<dbReference type="AlphaFoldDB" id="A0A5B0SFS0"/>
<name>A0A5B0SFS0_PUCGR</name>
<feature type="domain" description="DUF6589" evidence="1">
    <location>
        <begin position="97"/>
        <end position="238"/>
    </location>
</feature>
<dbReference type="Proteomes" id="UP000325313">
    <property type="component" value="Unassembled WGS sequence"/>
</dbReference>
<dbReference type="Pfam" id="PF20231">
    <property type="entry name" value="DUF6589"/>
    <property type="match status" value="1"/>
</dbReference>
<comment type="caution">
    <text evidence="2">The sequence shown here is derived from an EMBL/GenBank/DDBJ whole genome shotgun (WGS) entry which is preliminary data.</text>
</comment>
<evidence type="ECO:0000313" key="2">
    <source>
        <dbReference type="EMBL" id="KAA1136707.1"/>
    </source>
</evidence>
<dbReference type="InterPro" id="IPR046496">
    <property type="entry name" value="DUF6589"/>
</dbReference>
<dbReference type="EMBL" id="VDEP01000035">
    <property type="protein sequence ID" value="KAA1136707.1"/>
    <property type="molecule type" value="Genomic_DNA"/>
</dbReference>
<organism evidence="2 3">
    <name type="scientific">Puccinia graminis f. sp. tritici</name>
    <dbReference type="NCBI Taxonomy" id="56615"/>
    <lineage>
        <taxon>Eukaryota</taxon>
        <taxon>Fungi</taxon>
        <taxon>Dikarya</taxon>
        <taxon>Basidiomycota</taxon>
        <taxon>Pucciniomycotina</taxon>
        <taxon>Pucciniomycetes</taxon>
        <taxon>Pucciniales</taxon>
        <taxon>Pucciniaceae</taxon>
        <taxon>Puccinia</taxon>
    </lineage>
</organism>